<accession>A0AAQ4F454</accession>
<organism evidence="2 3">
    <name type="scientific">Amblyomma americanum</name>
    <name type="common">Lone star tick</name>
    <dbReference type="NCBI Taxonomy" id="6943"/>
    <lineage>
        <taxon>Eukaryota</taxon>
        <taxon>Metazoa</taxon>
        <taxon>Ecdysozoa</taxon>
        <taxon>Arthropoda</taxon>
        <taxon>Chelicerata</taxon>
        <taxon>Arachnida</taxon>
        <taxon>Acari</taxon>
        <taxon>Parasitiformes</taxon>
        <taxon>Ixodida</taxon>
        <taxon>Ixodoidea</taxon>
        <taxon>Ixodidae</taxon>
        <taxon>Amblyomminae</taxon>
        <taxon>Amblyomma</taxon>
    </lineage>
</organism>
<protein>
    <submittedName>
        <fullName evidence="2">Uncharacterized protein</fullName>
    </submittedName>
</protein>
<feature type="region of interest" description="Disordered" evidence="1">
    <location>
        <begin position="518"/>
        <end position="540"/>
    </location>
</feature>
<keyword evidence="3" id="KW-1185">Reference proteome</keyword>
<dbReference type="Proteomes" id="UP001321473">
    <property type="component" value="Unassembled WGS sequence"/>
</dbReference>
<gene>
    <name evidence="2" type="ORF">V5799_016782</name>
</gene>
<feature type="compositionally biased region" description="Basic and acidic residues" evidence="1">
    <location>
        <begin position="518"/>
        <end position="527"/>
    </location>
</feature>
<name>A0AAQ4F454_AMBAM</name>
<evidence type="ECO:0000313" key="2">
    <source>
        <dbReference type="EMBL" id="KAK8781877.1"/>
    </source>
</evidence>
<evidence type="ECO:0000256" key="1">
    <source>
        <dbReference type="SAM" id="MobiDB-lite"/>
    </source>
</evidence>
<proteinExistence type="predicted"/>
<reference evidence="2 3" key="1">
    <citation type="journal article" date="2023" name="Arcadia Sci">
        <title>De novo assembly of a long-read Amblyomma americanum tick genome.</title>
        <authorList>
            <person name="Chou S."/>
            <person name="Poskanzer K.E."/>
            <person name="Rollins M."/>
            <person name="Thuy-Boun P.S."/>
        </authorList>
    </citation>
    <scope>NUCLEOTIDE SEQUENCE [LARGE SCALE GENOMIC DNA]</scope>
    <source>
        <strain evidence="2">F_SG_1</strain>
        <tissue evidence="2">Salivary glands</tissue>
    </source>
</reference>
<comment type="caution">
    <text evidence="2">The sequence shown here is derived from an EMBL/GenBank/DDBJ whole genome shotgun (WGS) entry which is preliminary data.</text>
</comment>
<evidence type="ECO:0000313" key="3">
    <source>
        <dbReference type="Proteomes" id="UP001321473"/>
    </source>
</evidence>
<sequence>MTASDLIRLRSALPELTATELVCLNDVAGPWRTWLPWLWRLPTLPPQEAHAAIGDAVQATYSEASRLRCTAYLHCWMMARRCVQPWILYLICAAPALNRCMSLLRELESALPLCDPRAVLAWNAVKGAVHCYLLIQDPVSLNHSVAYMVTWLCRSLMAVHASEIGTQSSVLAYLRAVLQNSPLQLQEVLHDNLYSDFIPGVRRLGKSSSLQSGGTFLPTVQEAAVAFRDVGRNGRNHTFRTDGHRLAESSSAQDPRVASSAALYGNLIEAQDFPGDVRSSPLLDDERLIAKSSSQRETNVAVFLAPHENLAKLEGISRHGHYSAPCVGGHSVASLSSNQEYEFAVCPARHIGPEELQGAPLGGPSSAFLTQVLHLNESRKLPEVLLDLPEALIDAPEELQCVSWDHFMPSSGIGVPRLAESLSQQEPDFGVRAPVQAPVRAPDPVELESMSRYDLTSDFYPPVYGIAESCAQQELDAGMRALLQENAEEIPDVPGGNLASCFSVAAVCEGESWKQEPDIAKQASLHDDPEEANDPSGHDFDSGFSAVFVV</sequence>
<dbReference type="AlphaFoldDB" id="A0AAQ4F454"/>
<dbReference type="EMBL" id="JARKHS020007247">
    <property type="protein sequence ID" value="KAK8781877.1"/>
    <property type="molecule type" value="Genomic_DNA"/>
</dbReference>